<dbReference type="InterPro" id="IPR036908">
    <property type="entry name" value="RlpA-like_sf"/>
</dbReference>
<protein>
    <submittedName>
        <fullName evidence="4">LysM peptidoglycan-binding domain-containing protein</fullName>
    </submittedName>
</protein>
<dbReference type="Pfam" id="PF01476">
    <property type="entry name" value="LysM"/>
    <property type="match status" value="3"/>
</dbReference>
<dbReference type="PANTHER" id="PTHR33734">
    <property type="entry name" value="LYSM DOMAIN-CONTAINING GPI-ANCHORED PROTEIN 2"/>
    <property type="match status" value="1"/>
</dbReference>
<dbReference type="EMBL" id="CP120682">
    <property type="protein sequence ID" value="WKN38541.1"/>
    <property type="molecule type" value="Genomic_DNA"/>
</dbReference>
<dbReference type="PROSITE" id="PS51782">
    <property type="entry name" value="LYSM"/>
    <property type="match status" value="3"/>
</dbReference>
<dbReference type="AlphaFoldDB" id="A0AA49GRB6"/>
<feature type="signal peptide" evidence="2">
    <location>
        <begin position="1"/>
        <end position="24"/>
    </location>
</feature>
<keyword evidence="1" id="KW-0175">Coiled coil</keyword>
<feature type="domain" description="LysM" evidence="3">
    <location>
        <begin position="100"/>
        <end position="143"/>
    </location>
</feature>
<accession>A0AA49GRB6</accession>
<gene>
    <name evidence="4" type="ORF">K4G66_07470</name>
</gene>
<dbReference type="Gene3D" id="3.10.350.10">
    <property type="entry name" value="LysM domain"/>
    <property type="match status" value="3"/>
</dbReference>
<dbReference type="InterPro" id="IPR018392">
    <property type="entry name" value="LysM"/>
</dbReference>
<dbReference type="SMART" id="SM00257">
    <property type="entry name" value="LysM"/>
    <property type="match status" value="3"/>
</dbReference>
<dbReference type="PROSITE" id="PS51257">
    <property type="entry name" value="PROKAR_LIPOPROTEIN"/>
    <property type="match status" value="1"/>
</dbReference>
<dbReference type="Gene3D" id="2.40.40.10">
    <property type="entry name" value="RlpA-like domain"/>
    <property type="match status" value="1"/>
</dbReference>
<proteinExistence type="predicted"/>
<evidence type="ECO:0000313" key="4">
    <source>
        <dbReference type="EMBL" id="WKN38541.1"/>
    </source>
</evidence>
<feature type="coiled-coil region" evidence="1">
    <location>
        <begin position="231"/>
        <end position="258"/>
    </location>
</feature>
<evidence type="ECO:0000256" key="1">
    <source>
        <dbReference type="SAM" id="Coils"/>
    </source>
</evidence>
<reference evidence="4" key="1">
    <citation type="journal article" date="2023" name="Comput. Struct. Biotechnol. J.">
        <title>Discovery of a novel marine Bacteroidetes with a rich repertoire of carbohydrate-active enzymes.</title>
        <authorList>
            <person name="Chen B."/>
            <person name="Liu G."/>
            <person name="Chen Q."/>
            <person name="Wang H."/>
            <person name="Liu L."/>
            <person name="Tang K."/>
        </authorList>
    </citation>
    <scope>NUCLEOTIDE SEQUENCE</scope>
    <source>
        <strain evidence="4">TK19036</strain>
    </source>
</reference>
<feature type="chain" id="PRO_5041357727" evidence="2">
    <location>
        <begin position="25"/>
        <end position="344"/>
    </location>
</feature>
<sequence length="344" mass="39158">MLYRNLYSLLLIGLSCLLSVAGLAATSSQIDSVGIERRNGEIFVRHMIDQGQTLFSISRQYEVSVQEIKELNPERDVNQLAIGDTLRIPMFPTLSRGQKVLHIVQEGETLYRLAREYEVTTDNIKSWNALGTDPLKIGQSIVIYQPLPEKEKPDPERYVTHQVEEGETLYAIARAYQEPLVELMKRNELTTENIKLGQTLIIREKNPIPVPVVNVEPTASTVSTPRRISRNEALRQEKERYERIRREEEETIASYKKVSSNGFASVIEGHLNTQKFLALHRSAPVGTILRVRNEMNDVSIFVRVVGKLPDTGVNNKLEIRLTQSAYDKLGGINERFPVEITYIE</sequence>
<name>A0AA49GRB6_9BACT</name>
<dbReference type="InterPro" id="IPR036779">
    <property type="entry name" value="LysM_dom_sf"/>
</dbReference>
<evidence type="ECO:0000259" key="3">
    <source>
        <dbReference type="PROSITE" id="PS51782"/>
    </source>
</evidence>
<feature type="domain" description="LysM" evidence="3">
    <location>
        <begin position="159"/>
        <end position="202"/>
    </location>
</feature>
<dbReference type="CDD" id="cd00118">
    <property type="entry name" value="LysM"/>
    <property type="match status" value="2"/>
</dbReference>
<dbReference type="PANTHER" id="PTHR33734:SF22">
    <property type="entry name" value="MEMBRANE-BOUND LYTIC MUREIN TRANSGLYCOSYLASE D"/>
    <property type="match status" value="1"/>
</dbReference>
<dbReference type="SUPFAM" id="SSF54106">
    <property type="entry name" value="LysM domain"/>
    <property type="match status" value="3"/>
</dbReference>
<keyword evidence="2" id="KW-0732">Signal</keyword>
<organism evidence="4">
    <name type="scientific">Roseihalotalea indica</name>
    <dbReference type="NCBI Taxonomy" id="2867963"/>
    <lineage>
        <taxon>Bacteria</taxon>
        <taxon>Pseudomonadati</taxon>
        <taxon>Bacteroidota</taxon>
        <taxon>Cytophagia</taxon>
        <taxon>Cytophagales</taxon>
        <taxon>Catalimonadaceae</taxon>
        <taxon>Roseihalotalea</taxon>
    </lineage>
</organism>
<feature type="domain" description="LysM" evidence="3">
    <location>
        <begin position="44"/>
        <end position="88"/>
    </location>
</feature>
<evidence type="ECO:0000256" key="2">
    <source>
        <dbReference type="SAM" id="SignalP"/>
    </source>
</evidence>
<reference evidence="4" key="2">
    <citation type="journal article" date="2024" name="Antonie Van Leeuwenhoek">
        <title>Roseihalotalea indica gen. nov., sp. nov., a halophilic Bacteroidetes from mesopelagic Southwest Indian Ocean with higher carbohydrate metabolic potential.</title>
        <authorList>
            <person name="Chen B."/>
            <person name="Zhang M."/>
            <person name="Lin D."/>
            <person name="Ye J."/>
            <person name="Tang K."/>
        </authorList>
    </citation>
    <scope>NUCLEOTIDE SEQUENCE</scope>
    <source>
        <strain evidence="4">TK19036</strain>
    </source>
</reference>